<accession>A0ABN5GYR1</accession>
<feature type="domain" description="FAD/NAD(P)-binding" evidence="1">
    <location>
        <begin position="3"/>
        <end position="124"/>
    </location>
</feature>
<dbReference type="EMBL" id="CP019454">
    <property type="protein sequence ID" value="AUW92826.1"/>
    <property type="molecule type" value="Genomic_DNA"/>
</dbReference>
<protein>
    <recommendedName>
        <fullName evidence="1">FAD/NAD(P)-binding domain-containing protein</fullName>
    </recommendedName>
</protein>
<dbReference type="PANTHER" id="PTHR43755">
    <property type="match status" value="1"/>
</dbReference>
<organism evidence="2 3">
    <name type="scientific">Sulfobacillus thermotolerans</name>
    <dbReference type="NCBI Taxonomy" id="338644"/>
    <lineage>
        <taxon>Bacteria</taxon>
        <taxon>Bacillati</taxon>
        <taxon>Bacillota</taxon>
        <taxon>Clostridia</taxon>
        <taxon>Eubacteriales</taxon>
        <taxon>Clostridiales Family XVII. Incertae Sedis</taxon>
        <taxon>Sulfobacillus</taxon>
    </lineage>
</organism>
<evidence type="ECO:0000259" key="1">
    <source>
        <dbReference type="Pfam" id="PF07992"/>
    </source>
</evidence>
<proteinExistence type="predicted"/>
<reference evidence="2 3" key="1">
    <citation type="journal article" date="2019" name="Sci. Rep.">
        <title>Sulfobacillus thermotolerans: new insights into resistance and metabolic capacities of acidophilic chemolithotrophs.</title>
        <authorList>
            <person name="Panyushkina A.E."/>
            <person name="Babenko V.V."/>
            <person name="Nikitina A.S."/>
            <person name="Selezneva O.V."/>
            <person name="Tsaplina I.A."/>
            <person name="Letarova M.A."/>
            <person name="Kostryukova E.S."/>
            <person name="Letarov A.V."/>
        </authorList>
    </citation>
    <scope>NUCLEOTIDE SEQUENCE [LARGE SCALE GENOMIC DNA]</scope>
    <source>
        <strain evidence="2 3">Kr1</strain>
    </source>
</reference>
<dbReference type="SUPFAM" id="SSF51905">
    <property type="entry name" value="FAD/NAD(P)-binding domain"/>
    <property type="match status" value="1"/>
</dbReference>
<dbReference type="InterPro" id="IPR023753">
    <property type="entry name" value="FAD/NAD-binding_dom"/>
</dbReference>
<dbReference type="Pfam" id="PF07992">
    <property type="entry name" value="Pyr_redox_2"/>
    <property type="match status" value="1"/>
</dbReference>
<dbReference type="Proteomes" id="UP000325292">
    <property type="component" value="Chromosome"/>
</dbReference>
<dbReference type="PANTHER" id="PTHR43755:SF1">
    <property type="entry name" value="FAD-DEPENDENT PYRIDINE NUCLEOTIDE-DISULPHIDE OXIDOREDUCTASE"/>
    <property type="match status" value="1"/>
</dbReference>
<gene>
    <name evidence="2" type="ORF">BXT84_01700</name>
</gene>
<name>A0ABN5GYR1_9FIRM</name>
<dbReference type="InterPro" id="IPR036188">
    <property type="entry name" value="FAD/NAD-bd_sf"/>
</dbReference>
<evidence type="ECO:0000313" key="3">
    <source>
        <dbReference type="Proteomes" id="UP000325292"/>
    </source>
</evidence>
<keyword evidence="3" id="KW-1185">Reference proteome</keyword>
<dbReference type="Gene3D" id="3.50.50.60">
    <property type="entry name" value="FAD/NAD(P)-binding domain"/>
    <property type="match status" value="2"/>
</dbReference>
<dbReference type="InterPro" id="IPR052541">
    <property type="entry name" value="SQRD"/>
</dbReference>
<evidence type="ECO:0000313" key="2">
    <source>
        <dbReference type="EMBL" id="AUW92826.1"/>
    </source>
</evidence>
<sequence length="389" mass="43427">MHKVVVLGARFGGSATAYWLHKLFPARELEVTVVDQWTTMTYRPALVTAAAGHPALADQWHIAMKQRCEKAGQHFVRDTIMRIDPHQQQVHLASRAPLSYDTLFIATGTDPGWKTIPGLGAERGGVCEDYLARQSGDRLHRARSIVLAVGPLAQAPDDTPRLAGSLDAPAFEISFLTDAWLRQQNQRQNVKLTIITPASVPGEAFGPKNQALLARFLAQRHIDLITQAQYHHVEHDAIHLVGHLAVQADVMIWIPPYHGSELLRVSQLDDGYGWFPADPFCVHEKWPNIYGVGDISRTALPKLGHIAMMQARTAVHHFYALRHHGTPKPFNPYVLHVVWMGRGQGLLTLSNWLYGKGHEWAHPGVSSALAKSLFDYSYKLFSGWMPIMP</sequence>